<dbReference type="EMBL" id="CADCVH010000098">
    <property type="protein sequence ID" value="CAA9467342.1"/>
    <property type="molecule type" value="Genomic_DNA"/>
</dbReference>
<feature type="region of interest" description="Disordered" evidence="1">
    <location>
        <begin position="50"/>
        <end position="69"/>
    </location>
</feature>
<organism evidence="2">
    <name type="scientific">uncultured Rubrobacteraceae bacterium</name>
    <dbReference type="NCBI Taxonomy" id="349277"/>
    <lineage>
        <taxon>Bacteria</taxon>
        <taxon>Bacillati</taxon>
        <taxon>Actinomycetota</taxon>
        <taxon>Rubrobacteria</taxon>
        <taxon>Rubrobacterales</taxon>
        <taxon>Rubrobacteraceae</taxon>
        <taxon>environmental samples</taxon>
    </lineage>
</organism>
<feature type="non-terminal residue" evidence="2">
    <location>
        <position position="206"/>
    </location>
</feature>
<evidence type="ECO:0000313" key="2">
    <source>
        <dbReference type="EMBL" id="CAA9467342.1"/>
    </source>
</evidence>
<feature type="non-terminal residue" evidence="2">
    <location>
        <position position="1"/>
    </location>
</feature>
<protein>
    <submittedName>
        <fullName evidence="2">Alkaline phosphatase like protein</fullName>
    </submittedName>
</protein>
<reference evidence="2" key="1">
    <citation type="submission" date="2020-02" db="EMBL/GenBank/DDBJ databases">
        <authorList>
            <person name="Meier V. D."/>
        </authorList>
    </citation>
    <scope>NUCLEOTIDE SEQUENCE</scope>
    <source>
        <strain evidence="2">AVDCRST_MAG02</strain>
    </source>
</reference>
<sequence length="206" mass="23172">ARSDPRTAHTLRDGDHRRLRRPGGLRADAAREHGHPDTVRGHIALRRLPRLRGQDDPDRRRRRRGLGQPGRLVGGVLYRAVGRARAVVPLRQVRRREGAPPGHSRGVVRQIRRVHGLRLPLFARRAHVHLLPGGDGQDELRQVQRLHLSRVRPVGLRADLPRVRARGELGEDRGLSPLLGLRGRLGVHRRRGLPLLALAEVPLRGL</sequence>
<accession>A0A6J4R8P1</accession>
<evidence type="ECO:0000256" key="1">
    <source>
        <dbReference type="SAM" id="MobiDB-lite"/>
    </source>
</evidence>
<dbReference type="AlphaFoldDB" id="A0A6J4R8P1"/>
<feature type="compositionally biased region" description="Basic and acidic residues" evidence="1">
    <location>
        <begin position="1"/>
        <end position="16"/>
    </location>
</feature>
<name>A0A6J4R8P1_9ACTN</name>
<proteinExistence type="predicted"/>
<feature type="region of interest" description="Disordered" evidence="1">
    <location>
        <begin position="1"/>
        <end position="21"/>
    </location>
</feature>
<gene>
    <name evidence="2" type="ORF">AVDCRST_MAG02-3268</name>
</gene>